<evidence type="ECO:0000256" key="8">
    <source>
        <dbReference type="ARBA" id="ARBA00039989"/>
    </source>
</evidence>
<feature type="compositionally biased region" description="Basic and acidic residues" evidence="15">
    <location>
        <begin position="306"/>
        <end position="348"/>
    </location>
</feature>
<reference evidence="17 18" key="1">
    <citation type="journal article" date="2014" name="Antonie Van Leeuwenhoek">
        <title>Hyphomonas beringensis sp. nov. and Hyphomonas chukchiensis sp. nov., isolated from surface seawater of the Bering Sea and Chukchi Sea.</title>
        <authorList>
            <person name="Li C."/>
            <person name="Lai Q."/>
            <person name="Li G."/>
            <person name="Dong C."/>
            <person name="Wang J."/>
            <person name="Liao Y."/>
            <person name="Shao Z."/>
        </authorList>
    </citation>
    <scope>NUCLEOTIDE SEQUENCE [LARGE SCALE GENOMIC DNA]</scope>
    <source>
        <strain evidence="17 18">PS728</strain>
    </source>
</reference>
<dbReference type="Pfam" id="PF01479">
    <property type="entry name" value="S4"/>
    <property type="match status" value="1"/>
</dbReference>
<dbReference type="InterPro" id="IPR036986">
    <property type="entry name" value="S4_RNA-bd_sf"/>
</dbReference>
<dbReference type="InterPro" id="IPR042092">
    <property type="entry name" value="PsdUridine_s_RsuA/RluB/E/F_cat"/>
</dbReference>
<dbReference type="InterPro" id="IPR006145">
    <property type="entry name" value="PsdUridine_synth_RsuA/RluA"/>
</dbReference>
<evidence type="ECO:0000256" key="12">
    <source>
        <dbReference type="ARBA" id="ARBA00042890"/>
    </source>
</evidence>
<evidence type="ECO:0000256" key="4">
    <source>
        <dbReference type="ARBA" id="ARBA00033164"/>
    </source>
</evidence>
<comment type="catalytic activity">
    <reaction evidence="1">
        <text>a uridine in RNA = a pseudouridine in RNA</text>
        <dbReference type="Rhea" id="RHEA:48348"/>
        <dbReference type="Rhea" id="RHEA-COMP:12068"/>
        <dbReference type="Rhea" id="RHEA-COMP:12069"/>
        <dbReference type="ChEBI" id="CHEBI:65314"/>
        <dbReference type="ChEBI" id="CHEBI:65315"/>
    </reaction>
</comment>
<evidence type="ECO:0000259" key="16">
    <source>
        <dbReference type="SMART" id="SM00363"/>
    </source>
</evidence>
<evidence type="ECO:0000256" key="11">
    <source>
        <dbReference type="ARBA" id="ARBA00042843"/>
    </source>
</evidence>
<evidence type="ECO:0000313" key="17">
    <source>
        <dbReference type="EMBL" id="KCZ99293.1"/>
    </source>
</evidence>
<evidence type="ECO:0000256" key="7">
    <source>
        <dbReference type="ARBA" id="ARBA00038922"/>
    </source>
</evidence>
<dbReference type="InterPro" id="IPR050343">
    <property type="entry name" value="RsuA_PseudoU_synthase"/>
</dbReference>
<dbReference type="SMART" id="SM00363">
    <property type="entry name" value="S4"/>
    <property type="match status" value="1"/>
</dbReference>
<organism evidence="17 18">
    <name type="scientific">Hyphomonas polymorpha PS728</name>
    <dbReference type="NCBI Taxonomy" id="1280954"/>
    <lineage>
        <taxon>Bacteria</taxon>
        <taxon>Pseudomonadati</taxon>
        <taxon>Pseudomonadota</taxon>
        <taxon>Alphaproteobacteria</taxon>
        <taxon>Hyphomonadales</taxon>
        <taxon>Hyphomonadaceae</taxon>
        <taxon>Hyphomonas</taxon>
    </lineage>
</organism>
<name>A0A062VM89_9PROT</name>
<feature type="compositionally biased region" description="Basic and acidic residues" evidence="15">
    <location>
        <begin position="257"/>
        <end position="292"/>
    </location>
</feature>
<evidence type="ECO:0000256" key="6">
    <source>
        <dbReference type="ARBA" id="ARBA00036535"/>
    </source>
</evidence>
<dbReference type="GO" id="GO:0000455">
    <property type="term" value="P:enzyme-directed rRNA pseudouridine synthesis"/>
    <property type="evidence" value="ECO:0007669"/>
    <property type="project" value="UniProtKB-ARBA"/>
</dbReference>
<evidence type="ECO:0000256" key="5">
    <source>
        <dbReference type="ARBA" id="ARBA00036390"/>
    </source>
</evidence>
<accession>A0A062VM89</accession>
<evidence type="ECO:0000313" key="18">
    <source>
        <dbReference type="Proteomes" id="UP000027100"/>
    </source>
</evidence>
<dbReference type="InterPro" id="IPR002942">
    <property type="entry name" value="S4_RNA-bd"/>
</dbReference>
<dbReference type="Gene3D" id="3.30.70.1560">
    <property type="entry name" value="Alpha-L RNA-binding motif"/>
    <property type="match status" value="1"/>
</dbReference>
<dbReference type="Proteomes" id="UP000027100">
    <property type="component" value="Unassembled WGS sequence"/>
</dbReference>
<dbReference type="Gene3D" id="3.10.290.10">
    <property type="entry name" value="RNA-binding S4 domain"/>
    <property type="match status" value="1"/>
</dbReference>
<dbReference type="Pfam" id="PF00849">
    <property type="entry name" value="PseudoU_synth_2"/>
    <property type="match status" value="1"/>
</dbReference>
<dbReference type="RefSeq" id="WP_084324209.1">
    <property type="nucleotide sequence ID" value="NZ_ARYM01000006.1"/>
</dbReference>
<evidence type="ECO:0000256" key="10">
    <source>
        <dbReference type="ARBA" id="ARBA00041697"/>
    </source>
</evidence>
<dbReference type="PANTHER" id="PTHR47683:SF2">
    <property type="entry name" value="RNA-BINDING S4 DOMAIN-CONTAINING PROTEIN"/>
    <property type="match status" value="1"/>
</dbReference>
<dbReference type="GO" id="GO:0160138">
    <property type="term" value="F:23S rRNA pseudouridine(2604) synthase activity"/>
    <property type="evidence" value="ECO:0007669"/>
    <property type="project" value="UniProtKB-EC"/>
</dbReference>
<evidence type="ECO:0000256" key="14">
    <source>
        <dbReference type="PROSITE-ProRule" id="PRU00182"/>
    </source>
</evidence>
<feature type="compositionally biased region" description="Low complexity" evidence="15">
    <location>
        <begin position="356"/>
        <end position="372"/>
    </location>
</feature>
<dbReference type="SUPFAM" id="SSF55120">
    <property type="entry name" value="Pseudouridine synthase"/>
    <property type="match status" value="1"/>
</dbReference>
<dbReference type="EC" id="5.4.99.21" evidence="7"/>
<evidence type="ECO:0000256" key="15">
    <source>
        <dbReference type="SAM" id="MobiDB-lite"/>
    </source>
</evidence>
<dbReference type="eggNOG" id="COG3087">
    <property type="taxonomic scope" value="Bacteria"/>
</dbReference>
<dbReference type="SUPFAM" id="SSF55174">
    <property type="entry name" value="Alpha-L RNA-binding motif"/>
    <property type="match status" value="1"/>
</dbReference>
<feature type="region of interest" description="Disordered" evidence="15">
    <location>
        <begin position="254"/>
        <end position="399"/>
    </location>
</feature>
<dbReference type="OrthoDB" id="9807213at2"/>
<comment type="caution">
    <text evidence="17">The sequence shown here is derived from an EMBL/GenBank/DDBJ whole genome shotgun (WGS) entry which is preliminary data.</text>
</comment>
<feature type="domain" description="RNA-binding S4" evidence="16">
    <location>
        <begin position="13"/>
        <end position="81"/>
    </location>
</feature>
<gene>
    <name evidence="17" type="ORF">HPO_06978</name>
</gene>
<keyword evidence="18" id="KW-1185">Reference proteome</keyword>
<evidence type="ECO:0000256" key="13">
    <source>
        <dbReference type="ARBA" id="ARBA00043147"/>
    </source>
</evidence>
<evidence type="ECO:0000256" key="1">
    <source>
        <dbReference type="ARBA" id="ARBA00000073"/>
    </source>
</evidence>
<dbReference type="InterPro" id="IPR000748">
    <property type="entry name" value="PsdUridine_synth_RsuA/RluB/E/F"/>
</dbReference>
<keyword evidence="2" id="KW-0413">Isomerase</keyword>
<dbReference type="Gene3D" id="3.30.70.580">
    <property type="entry name" value="Pseudouridine synthase I, catalytic domain, N-terminal subdomain"/>
    <property type="match status" value="1"/>
</dbReference>
<keyword evidence="14" id="KW-0694">RNA-binding</keyword>
<dbReference type="CDD" id="cd00165">
    <property type="entry name" value="S4"/>
    <property type="match status" value="1"/>
</dbReference>
<dbReference type="InterPro" id="IPR020103">
    <property type="entry name" value="PsdUridine_synth_cat_dom_sf"/>
</dbReference>
<feature type="compositionally biased region" description="Basic and acidic residues" evidence="15">
    <location>
        <begin position="381"/>
        <end position="399"/>
    </location>
</feature>
<evidence type="ECO:0000256" key="9">
    <source>
        <dbReference type="ARBA" id="ARBA00041420"/>
    </source>
</evidence>
<comment type="catalytic activity">
    <reaction evidence="6">
        <text>uridine(2604) in 23S rRNA = pseudouridine(2604) in 23S rRNA</text>
        <dbReference type="Rhea" id="RHEA:38875"/>
        <dbReference type="Rhea" id="RHEA-COMP:10093"/>
        <dbReference type="Rhea" id="RHEA-COMP:10094"/>
        <dbReference type="ChEBI" id="CHEBI:65314"/>
        <dbReference type="ChEBI" id="CHEBI:65315"/>
        <dbReference type="EC" id="5.4.99.21"/>
    </reaction>
</comment>
<dbReference type="PANTHER" id="PTHR47683">
    <property type="entry name" value="PSEUDOURIDINE SYNTHASE FAMILY PROTEIN-RELATED"/>
    <property type="match status" value="1"/>
</dbReference>
<proteinExistence type="predicted"/>
<evidence type="ECO:0000256" key="2">
    <source>
        <dbReference type="ARBA" id="ARBA00023235"/>
    </source>
</evidence>
<protein>
    <recommendedName>
        <fullName evidence="8">Dual-specificity RNA pseudouridine synthase RluF</fullName>
        <ecNumber evidence="7">5.4.99.21</ecNumber>
    </recommendedName>
    <alternativeName>
        <fullName evidence="10">23S rRNA pseudouridine(2604) synthase</fullName>
    </alternativeName>
    <alternativeName>
        <fullName evidence="3">RNA pseudouridylate synthase</fullName>
    </alternativeName>
    <alternativeName>
        <fullName evidence="4">RNA-uridine isomerase</fullName>
    </alternativeName>
    <alternativeName>
        <fullName evidence="12">Ribosomal large subunit pseudouridine synthase F</fullName>
    </alternativeName>
    <alternativeName>
        <fullName evidence="11">rRNA pseudouridylate synthase F</fullName>
    </alternativeName>
    <alternativeName>
        <fullName evidence="13">rRNA-uridine isomerase F</fullName>
    </alternativeName>
    <alternativeName>
        <fullName evidence="9">tRNA(Tyr) pseudouridine(35) synthase</fullName>
    </alternativeName>
</protein>
<dbReference type="EMBL" id="ARYM01000006">
    <property type="protein sequence ID" value="KCZ99293.1"/>
    <property type="molecule type" value="Genomic_DNA"/>
</dbReference>
<dbReference type="eggNOG" id="COG1187">
    <property type="taxonomic scope" value="Bacteria"/>
</dbReference>
<comment type="catalytic activity">
    <reaction evidence="5">
        <text>uridine(35) in tRNA(Tyr) = pseudouridine(35) in tRNA(Tyr)</text>
        <dbReference type="Rhea" id="RHEA:60556"/>
        <dbReference type="Rhea" id="RHEA-COMP:15607"/>
        <dbReference type="Rhea" id="RHEA-COMP:15608"/>
        <dbReference type="ChEBI" id="CHEBI:65314"/>
        <dbReference type="ChEBI" id="CHEBI:65315"/>
    </reaction>
</comment>
<dbReference type="NCBIfam" id="TIGR00093">
    <property type="entry name" value="pseudouridine synthase"/>
    <property type="match status" value="1"/>
</dbReference>
<dbReference type="STRING" id="1280954.HPO_06978"/>
<dbReference type="AlphaFoldDB" id="A0A062VM89"/>
<dbReference type="PROSITE" id="PS50889">
    <property type="entry name" value="S4"/>
    <property type="match status" value="1"/>
</dbReference>
<dbReference type="PATRIC" id="fig|1280954.3.peg.1415"/>
<dbReference type="InterPro" id="IPR020094">
    <property type="entry name" value="TruA/RsuA/RluB/E/F_N"/>
</dbReference>
<sequence length="399" mass="43430">MAWTKTYTGEEPVRINKWLAQEGVCSRREADALIEKGLIQLDGKPVTVAGERVTKGQTLSLTDAASRRLDNQLSVILNKPVGYVSGTPEPGEIPAIRLVTEENLSGSAHAIPQRSNKMAPLGRLDKDSHGLLILSEDGVLAKAIIGPLSDMDKEYVVRVRGDITPAKVALLRHGLELDGRQLRPAEVQQERNNTLRFVLKEGRNRQIRRMCELVDLRVLDLQRIRVGPILLAGLPEGKWRPLGAKERAALLAAGAGEEVRARSPRREDRPRASDAPKRDRSGPGRDGSRTNSDRSGQFGTKPGQGRTDKPRSGPGVDRDGARPERKGPRPDRDGPRPDRASLKSDRAGAKPPHPGGKPARPGAKPAAAAPKADGNRPSALKGDKFKRTKLAPRDRKPIK</sequence>
<dbReference type="GO" id="GO:0003723">
    <property type="term" value="F:RNA binding"/>
    <property type="evidence" value="ECO:0007669"/>
    <property type="project" value="UniProtKB-KW"/>
</dbReference>
<evidence type="ECO:0000256" key="3">
    <source>
        <dbReference type="ARBA" id="ARBA00031870"/>
    </source>
</evidence>